<dbReference type="FunFam" id="3.30.70.270:FF:000001">
    <property type="entry name" value="Diguanylate cyclase domain protein"/>
    <property type="match status" value="1"/>
</dbReference>
<dbReference type="GO" id="GO:1902201">
    <property type="term" value="P:negative regulation of bacterial-type flagellum-dependent cell motility"/>
    <property type="evidence" value="ECO:0007669"/>
    <property type="project" value="TreeGrafter"/>
</dbReference>
<feature type="region of interest" description="Disordered" evidence="1">
    <location>
        <begin position="1"/>
        <end position="21"/>
    </location>
</feature>
<name>A0A2W5Z381_9BACT</name>
<dbReference type="SMART" id="SM00267">
    <property type="entry name" value="GGDEF"/>
    <property type="match status" value="1"/>
</dbReference>
<dbReference type="PANTHER" id="PTHR45138:SF9">
    <property type="entry name" value="DIGUANYLATE CYCLASE DGCM-RELATED"/>
    <property type="match status" value="1"/>
</dbReference>
<dbReference type="NCBIfam" id="TIGR00254">
    <property type="entry name" value="GGDEF"/>
    <property type="match status" value="1"/>
</dbReference>
<dbReference type="GO" id="GO:0052621">
    <property type="term" value="F:diguanylate cyclase activity"/>
    <property type="evidence" value="ECO:0007669"/>
    <property type="project" value="TreeGrafter"/>
</dbReference>
<dbReference type="PANTHER" id="PTHR45138">
    <property type="entry name" value="REGULATORY COMPONENTS OF SENSORY TRANSDUCTION SYSTEM"/>
    <property type="match status" value="1"/>
</dbReference>
<dbReference type="SUPFAM" id="SSF55073">
    <property type="entry name" value="Nucleotide cyclase"/>
    <property type="match status" value="1"/>
</dbReference>
<evidence type="ECO:0000313" key="3">
    <source>
        <dbReference type="EMBL" id="PZR79690.1"/>
    </source>
</evidence>
<reference evidence="3 4" key="1">
    <citation type="journal article" date="2017" name="Nature">
        <title>Atmospheric trace gases support primary production in Antarctic desert surface soil.</title>
        <authorList>
            <person name="Ji M."/>
            <person name="Greening C."/>
            <person name="Vanwonterghem I."/>
            <person name="Carere C.R."/>
            <person name="Bay S.K."/>
            <person name="Steen J.A."/>
            <person name="Montgomery K."/>
            <person name="Lines T."/>
            <person name="Beardall J."/>
            <person name="van Dorst J."/>
            <person name="Snape I."/>
            <person name="Stott M.B."/>
            <person name="Hugenholtz P."/>
            <person name="Ferrari B.C."/>
        </authorList>
    </citation>
    <scope>NUCLEOTIDE SEQUENCE [LARGE SCALE GENOMIC DNA]</scope>
    <source>
        <strain evidence="3">RRmetagenome_bin12</strain>
    </source>
</reference>
<sequence length="298" mass="31925">MGHAGWSELHRRNRESARPVGAGTAAARNLLAYGRQHHRLISPALDVLCVAFIGLLYLTEQTTLWLHCVYIVLSLGAFIRRGARPTLSRSSAYTAIMLVYMVHISATDDFLEIPMMWVISILAAGLAQVNENSAREHERLAATDHLTGLANRRRFEEHLVEIGPAAFAVLAVDIDGLKAINDSFGHEAGDALLAAAARGIQSAVRREDVAARTGGDEFAVILLDADAAVAAEIAERICRAVRAERVPFGKASVSVGWATGEPAAYVAEVVDRADRALYQAKTSGRDRVAGPAAVVVAA</sequence>
<dbReference type="InterPro" id="IPR029787">
    <property type="entry name" value="Nucleotide_cyclase"/>
</dbReference>
<dbReference type="InterPro" id="IPR000160">
    <property type="entry name" value="GGDEF_dom"/>
</dbReference>
<dbReference type="GO" id="GO:0005886">
    <property type="term" value="C:plasma membrane"/>
    <property type="evidence" value="ECO:0007669"/>
    <property type="project" value="TreeGrafter"/>
</dbReference>
<dbReference type="InterPro" id="IPR050469">
    <property type="entry name" value="Diguanylate_Cyclase"/>
</dbReference>
<dbReference type="AlphaFoldDB" id="A0A2W5Z381"/>
<comment type="caution">
    <text evidence="3">The sequence shown here is derived from an EMBL/GenBank/DDBJ whole genome shotgun (WGS) entry which is preliminary data.</text>
</comment>
<dbReference type="Gene3D" id="3.30.70.270">
    <property type="match status" value="1"/>
</dbReference>
<dbReference type="CDD" id="cd01949">
    <property type="entry name" value="GGDEF"/>
    <property type="match status" value="1"/>
</dbReference>
<dbReference type="EMBL" id="QHBU01000195">
    <property type="protein sequence ID" value="PZR79690.1"/>
    <property type="molecule type" value="Genomic_DNA"/>
</dbReference>
<protein>
    <recommendedName>
        <fullName evidence="2">GGDEF domain-containing protein</fullName>
    </recommendedName>
</protein>
<dbReference type="Pfam" id="PF00990">
    <property type="entry name" value="GGDEF"/>
    <property type="match status" value="1"/>
</dbReference>
<dbReference type="PROSITE" id="PS50887">
    <property type="entry name" value="GGDEF"/>
    <property type="match status" value="1"/>
</dbReference>
<dbReference type="InterPro" id="IPR043128">
    <property type="entry name" value="Rev_trsase/Diguanyl_cyclase"/>
</dbReference>
<evidence type="ECO:0000256" key="1">
    <source>
        <dbReference type="SAM" id="MobiDB-lite"/>
    </source>
</evidence>
<gene>
    <name evidence="3" type="ORF">DLM65_10105</name>
</gene>
<evidence type="ECO:0000313" key="4">
    <source>
        <dbReference type="Proteomes" id="UP000248724"/>
    </source>
</evidence>
<proteinExistence type="predicted"/>
<accession>A0A2W5Z381</accession>
<feature type="compositionally biased region" description="Basic and acidic residues" evidence="1">
    <location>
        <begin position="8"/>
        <end position="17"/>
    </location>
</feature>
<dbReference type="Proteomes" id="UP000248724">
    <property type="component" value="Unassembled WGS sequence"/>
</dbReference>
<feature type="domain" description="GGDEF" evidence="2">
    <location>
        <begin position="165"/>
        <end position="293"/>
    </location>
</feature>
<organism evidence="3 4">
    <name type="scientific">Candidatus Aeolococcus gillhamiae</name>
    <dbReference type="NCBI Taxonomy" id="3127015"/>
    <lineage>
        <taxon>Bacteria</taxon>
        <taxon>Bacillati</taxon>
        <taxon>Candidatus Dormiibacterota</taxon>
        <taxon>Candidatus Dormibacteria</taxon>
        <taxon>Candidatus Aeolococcales</taxon>
        <taxon>Candidatus Aeolococcaceae</taxon>
        <taxon>Candidatus Aeolococcus</taxon>
    </lineage>
</organism>
<evidence type="ECO:0000259" key="2">
    <source>
        <dbReference type="PROSITE" id="PS50887"/>
    </source>
</evidence>
<dbReference type="GO" id="GO:0043709">
    <property type="term" value="P:cell adhesion involved in single-species biofilm formation"/>
    <property type="evidence" value="ECO:0007669"/>
    <property type="project" value="TreeGrafter"/>
</dbReference>